<keyword evidence="3" id="KW-1185">Reference proteome</keyword>
<proteinExistence type="predicted"/>
<accession>A0A3S0ZZL5</accession>
<evidence type="ECO:0000313" key="3">
    <source>
        <dbReference type="Proteomes" id="UP000268857"/>
    </source>
</evidence>
<feature type="signal peptide" evidence="1">
    <location>
        <begin position="1"/>
        <end position="26"/>
    </location>
</feature>
<dbReference type="Proteomes" id="UP000268857">
    <property type="component" value="Unassembled WGS sequence"/>
</dbReference>
<dbReference type="RefSeq" id="WP_016877479.1">
    <property type="nucleotide sequence ID" value="NZ_AJLN01000015.1"/>
</dbReference>
<evidence type="ECO:0000256" key="1">
    <source>
        <dbReference type="SAM" id="SignalP"/>
    </source>
</evidence>
<reference evidence="2 3" key="1">
    <citation type="journal article" date="2019" name="Genome Biol. Evol.">
        <title>Day and night: Metabolic profiles and evolutionary relationships of six axenic non-marine cyanobacteria.</title>
        <authorList>
            <person name="Will S.E."/>
            <person name="Henke P."/>
            <person name="Boedeker C."/>
            <person name="Huang S."/>
            <person name="Brinkmann H."/>
            <person name="Rohde M."/>
            <person name="Jarek M."/>
            <person name="Friedl T."/>
            <person name="Seufert S."/>
            <person name="Schumacher M."/>
            <person name="Overmann J."/>
            <person name="Neumann-Schaal M."/>
            <person name="Petersen J."/>
        </authorList>
    </citation>
    <scope>NUCLEOTIDE SEQUENCE [LARGE SCALE GENOMIC DNA]</scope>
    <source>
        <strain evidence="2 3">PCC 6912</strain>
    </source>
</reference>
<comment type="caution">
    <text evidence="2">The sequence shown here is derived from an EMBL/GenBank/DDBJ whole genome shotgun (WGS) entry which is preliminary data.</text>
</comment>
<organism evidence="2 3">
    <name type="scientific">Chlorogloeopsis fritschii PCC 6912</name>
    <dbReference type="NCBI Taxonomy" id="211165"/>
    <lineage>
        <taxon>Bacteria</taxon>
        <taxon>Bacillati</taxon>
        <taxon>Cyanobacteriota</taxon>
        <taxon>Cyanophyceae</taxon>
        <taxon>Nostocales</taxon>
        <taxon>Chlorogloeopsidaceae</taxon>
        <taxon>Chlorogloeopsis</taxon>
    </lineage>
</organism>
<dbReference type="AlphaFoldDB" id="A0A3S0ZZL5"/>
<dbReference type="InterPro" id="IPR021256">
    <property type="entry name" value="DUF2808"/>
</dbReference>
<evidence type="ECO:0008006" key="4">
    <source>
        <dbReference type="Google" id="ProtNLM"/>
    </source>
</evidence>
<gene>
    <name evidence="2" type="ORF">PCC6912_21140</name>
</gene>
<dbReference type="EMBL" id="RSCJ01000006">
    <property type="protein sequence ID" value="RUR83871.1"/>
    <property type="molecule type" value="Genomic_DNA"/>
</dbReference>
<protein>
    <recommendedName>
        <fullName evidence="4">DUF2808 domain-containing protein</fullName>
    </recommendedName>
</protein>
<sequence length="162" mass="18089">MKELLVYSATLALASMALLSPSYATANTDDGKVPHIDGNAQFPLTRWRVVRHTIRLHVPKNSKALTELSINVPDTITISSDIKNIKIVDEKGQKINANISVNDRNIQIAFVEPVASNTKFNVELKNVKRQFLGNRYIYQLSAKFVGSDAEIPIGVAQFQLYY</sequence>
<keyword evidence="1" id="KW-0732">Signal</keyword>
<dbReference type="Pfam" id="PF10989">
    <property type="entry name" value="DUF2808"/>
    <property type="match status" value="1"/>
</dbReference>
<evidence type="ECO:0000313" key="2">
    <source>
        <dbReference type="EMBL" id="RUR83871.1"/>
    </source>
</evidence>
<name>A0A3S0ZZL5_CHLFR</name>
<feature type="chain" id="PRO_5018553695" description="DUF2808 domain-containing protein" evidence="1">
    <location>
        <begin position="27"/>
        <end position="162"/>
    </location>
</feature>
<dbReference type="OrthoDB" id="574511at2"/>